<evidence type="ECO:0000313" key="7">
    <source>
        <dbReference type="Proteomes" id="UP000094565"/>
    </source>
</evidence>
<name>A0A1B2JGB2_PICPA</name>
<evidence type="ECO:0000313" key="6">
    <source>
        <dbReference type="EMBL" id="ANZ76931.1"/>
    </source>
</evidence>
<gene>
    <name evidence="6" type="primary">SPP2</name>
    <name evidence="6" type="ORF">ATY40_BA7503631</name>
</gene>
<accession>A0A1B2JGB2</accession>
<comment type="subcellular location">
    <subcellularLocation>
        <location evidence="1">Nucleus</location>
    </subcellularLocation>
</comment>
<reference evidence="6 7" key="1">
    <citation type="submission" date="2016-02" db="EMBL/GenBank/DDBJ databases">
        <title>Comparative genomic and transcriptomic foundation for Pichia pastoris.</title>
        <authorList>
            <person name="Love K.R."/>
            <person name="Shah K.A."/>
            <person name="Whittaker C.A."/>
            <person name="Wu J."/>
            <person name="Bartlett M.C."/>
            <person name="Ma D."/>
            <person name="Leeson R.L."/>
            <person name="Priest M."/>
            <person name="Young S.K."/>
            <person name="Love J.C."/>
        </authorList>
    </citation>
    <scope>NUCLEOTIDE SEQUENCE [LARGE SCALE GENOMIC DNA]</scope>
    <source>
        <strain evidence="6 7">ATCC 28485</strain>
    </source>
</reference>
<dbReference type="InterPro" id="IPR026822">
    <property type="entry name" value="Spp2/MOS2_G-patch"/>
</dbReference>
<feature type="domain" description="Spp2/MOS2 G-patch" evidence="5">
    <location>
        <begin position="99"/>
        <end position="131"/>
    </location>
</feature>
<dbReference type="OrthoDB" id="4096940at2759"/>
<keyword evidence="3" id="KW-0539">Nucleus</keyword>
<sequence length="132" mass="15027">MSLRDLDFCHLQFIMVKFTLKKKITKPVRRNQSLNVFEKNEEAAAKEIQISTVDSTSSTKQNDTNLRIIHPPKDTWSIHAKKHKPSEPEVELPDVADDSDPTADSYQSVPVKDFGIAMLRGMGFQEKGKEKK</sequence>
<feature type="compositionally biased region" description="Acidic residues" evidence="4">
    <location>
        <begin position="88"/>
        <end position="101"/>
    </location>
</feature>
<dbReference type="Pfam" id="PF12656">
    <property type="entry name" value="G-patch_2"/>
    <property type="match status" value="1"/>
</dbReference>
<evidence type="ECO:0000256" key="2">
    <source>
        <dbReference type="ARBA" id="ARBA00008576"/>
    </source>
</evidence>
<dbReference type="EMBL" id="CP014586">
    <property type="protein sequence ID" value="ANZ76931.1"/>
    <property type="molecule type" value="Genomic_DNA"/>
</dbReference>
<protein>
    <submittedName>
        <fullName evidence="6">BA75_03631T0</fullName>
    </submittedName>
</protein>
<keyword evidence="7" id="KW-1185">Reference proteome</keyword>
<evidence type="ECO:0000256" key="1">
    <source>
        <dbReference type="ARBA" id="ARBA00004123"/>
    </source>
</evidence>
<evidence type="ECO:0000259" key="5">
    <source>
        <dbReference type="Pfam" id="PF12656"/>
    </source>
</evidence>
<evidence type="ECO:0000256" key="3">
    <source>
        <dbReference type="ARBA" id="ARBA00023242"/>
    </source>
</evidence>
<proteinExistence type="inferred from homology"/>
<feature type="region of interest" description="Disordered" evidence="4">
    <location>
        <begin position="78"/>
        <end position="107"/>
    </location>
</feature>
<dbReference type="AlphaFoldDB" id="A0A1B2JGB2"/>
<comment type="similarity">
    <text evidence="2">Belongs to the SPP2 family.</text>
</comment>
<dbReference type="GO" id="GO:0005634">
    <property type="term" value="C:nucleus"/>
    <property type="evidence" value="ECO:0007669"/>
    <property type="project" value="UniProtKB-SubCell"/>
</dbReference>
<evidence type="ECO:0000256" key="4">
    <source>
        <dbReference type="SAM" id="MobiDB-lite"/>
    </source>
</evidence>
<dbReference type="Proteomes" id="UP000094565">
    <property type="component" value="Chromosome 3"/>
</dbReference>
<organism evidence="6 7">
    <name type="scientific">Komagataella pastoris</name>
    <name type="common">Yeast</name>
    <name type="synonym">Pichia pastoris</name>
    <dbReference type="NCBI Taxonomy" id="4922"/>
    <lineage>
        <taxon>Eukaryota</taxon>
        <taxon>Fungi</taxon>
        <taxon>Dikarya</taxon>
        <taxon>Ascomycota</taxon>
        <taxon>Saccharomycotina</taxon>
        <taxon>Pichiomycetes</taxon>
        <taxon>Pichiales</taxon>
        <taxon>Pichiaceae</taxon>
        <taxon>Komagataella</taxon>
    </lineage>
</organism>